<dbReference type="InterPro" id="IPR051784">
    <property type="entry name" value="Nod_factor_ABC_transporter"/>
</dbReference>
<gene>
    <name evidence="8" type="ORF">GPX89_05725</name>
</gene>
<dbReference type="PANTHER" id="PTHR43229:SF2">
    <property type="entry name" value="NODULATION PROTEIN J"/>
    <property type="match status" value="1"/>
</dbReference>
<name>A0A7K1UQW9_9NOCA</name>
<dbReference type="InterPro" id="IPR000412">
    <property type="entry name" value="ABC_2_transport"/>
</dbReference>
<feature type="transmembrane region" description="Helical" evidence="6">
    <location>
        <begin position="157"/>
        <end position="182"/>
    </location>
</feature>
<dbReference type="EMBL" id="WRPP01000001">
    <property type="protein sequence ID" value="MVU76745.1"/>
    <property type="molecule type" value="Genomic_DNA"/>
</dbReference>
<keyword evidence="6" id="KW-1003">Cell membrane</keyword>
<evidence type="ECO:0000256" key="4">
    <source>
        <dbReference type="ARBA" id="ARBA00023136"/>
    </source>
</evidence>
<evidence type="ECO:0000256" key="6">
    <source>
        <dbReference type="RuleBase" id="RU361157"/>
    </source>
</evidence>
<dbReference type="PANTHER" id="PTHR43229">
    <property type="entry name" value="NODULATION PROTEIN J"/>
    <property type="match status" value="1"/>
</dbReference>
<organism evidence="8 9">
    <name type="scientific">Nocardia terrae</name>
    <dbReference type="NCBI Taxonomy" id="2675851"/>
    <lineage>
        <taxon>Bacteria</taxon>
        <taxon>Bacillati</taxon>
        <taxon>Actinomycetota</taxon>
        <taxon>Actinomycetes</taxon>
        <taxon>Mycobacteriales</taxon>
        <taxon>Nocardiaceae</taxon>
        <taxon>Nocardia</taxon>
    </lineage>
</organism>
<reference evidence="8 9" key="1">
    <citation type="submission" date="2019-12" db="EMBL/GenBank/DDBJ databases">
        <title>Nocardia sp. nov. ET3-3 isolated from soil.</title>
        <authorList>
            <person name="Kanchanasin P."/>
            <person name="Tanasupawat S."/>
            <person name="Yuki M."/>
            <person name="Kudo T."/>
        </authorList>
    </citation>
    <scope>NUCLEOTIDE SEQUENCE [LARGE SCALE GENOMIC DNA]</scope>
    <source>
        <strain evidence="8 9">ET3-3</strain>
    </source>
</reference>
<dbReference type="GO" id="GO:0043190">
    <property type="term" value="C:ATP-binding cassette (ABC) transporter complex"/>
    <property type="evidence" value="ECO:0007669"/>
    <property type="project" value="InterPro"/>
</dbReference>
<keyword evidence="3 6" id="KW-1133">Transmembrane helix</keyword>
<evidence type="ECO:0000256" key="3">
    <source>
        <dbReference type="ARBA" id="ARBA00022989"/>
    </source>
</evidence>
<protein>
    <recommendedName>
        <fullName evidence="6">Transport permease protein</fullName>
    </recommendedName>
</protein>
<evidence type="ECO:0000256" key="1">
    <source>
        <dbReference type="ARBA" id="ARBA00004141"/>
    </source>
</evidence>
<dbReference type="PIRSF" id="PIRSF006648">
    <property type="entry name" value="DrrB"/>
    <property type="match status" value="1"/>
</dbReference>
<keyword evidence="9" id="KW-1185">Reference proteome</keyword>
<dbReference type="InterPro" id="IPR047817">
    <property type="entry name" value="ABC2_TM_bact-type"/>
</dbReference>
<feature type="transmembrane region" description="Helical" evidence="6">
    <location>
        <begin position="194"/>
        <end position="216"/>
    </location>
</feature>
<evidence type="ECO:0000256" key="5">
    <source>
        <dbReference type="ARBA" id="ARBA00023251"/>
    </source>
</evidence>
<evidence type="ECO:0000313" key="9">
    <source>
        <dbReference type="Proteomes" id="UP000466794"/>
    </source>
</evidence>
<keyword evidence="2 6" id="KW-0812">Transmembrane</keyword>
<feature type="transmembrane region" description="Helical" evidence="6">
    <location>
        <begin position="245"/>
        <end position="267"/>
    </location>
</feature>
<accession>A0A7K1UQW9</accession>
<evidence type="ECO:0000256" key="2">
    <source>
        <dbReference type="ARBA" id="ARBA00022692"/>
    </source>
</evidence>
<sequence>MTATVTYDLPPTREIPTAGWAVAAGQVYRRWMVNTLRESWGVFAALLQPIVWIMLFGQVFESVGEIPGFGAANYITFLAPGVLMMTVLYSGVWAGTGYIEDIDNGVMNQLLTAPISRSAVVAGQLGVQLTIGLVQSALVLLIGFAGGARFPGGVVGILLALAAATLLAAIFCAGSVALALISRSQIALIGMSQLIILPLTFLSSGMMSPALMPGWVQGISKFNPVTWAVDIGRAGLAGTADAASVAAHLGYLAALAALAFAWALSAFRTYQRTQ</sequence>
<dbReference type="GO" id="GO:0046677">
    <property type="term" value="P:response to antibiotic"/>
    <property type="evidence" value="ECO:0007669"/>
    <property type="project" value="UniProtKB-KW"/>
</dbReference>
<dbReference type="PROSITE" id="PS51012">
    <property type="entry name" value="ABC_TM2"/>
    <property type="match status" value="1"/>
</dbReference>
<dbReference type="GO" id="GO:0140359">
    <property type="term" value="F:ABC-type transporter activity"/>
    <property type="evidence" value="ECO:0007669"/>
    <property type="project" value="InterPro"/>
</dbReference>
<comment type="similarity">
    <text evidence="6">Belongs to the ABC-2 integral membrane protein family.</text>
</comment>
<comment type="caution">
    <text evidence="8">The sequence shown here is derived from an EMBL/GenBank/DDBJ whole genome shotgun (WGS) entry which is preliminary data.</text>
</comment>
<keyword evidence="4 6" id="KW-0472">Membrane</keyword>
<evidence type="ECO:0000313" key="8">
    <source>
        <dbReference type="EMBL" id="MVU76745.1"/>
    </source>
</evidence>
<dbReference type="AlphaFoldDB" id="A0A7K1UQW9"/>
<keyword evidence="6" id="KW-0813">Transport</keyword>
<feature type="domain" description="ABC transmembrane type-2" evidence="7">
    <location>
        <begin position="40"/>
        <end position="270"/>
    </location>
</feature>
<dbReference type="Pfam" id="PF01061">
    <property type="entry name" value="ABC2_membrane"/>
    <property type="match status" value="1"/>
</dbReference>
<proteinExistence type="inferred from homology"/>
<evidence type="ECO:0000259" key="7">
    <source>
        <dbReference type="PROSITE" id="PS51012"/>
    </source>
</evidence>
<feature type="transmembrane region" description="Helical" evidence="6">
    <location>
        <begin position="72"/>
        <end position="99"/>
    </location>
</feature>
<feature type="transmembrane region" description="Helical" evidence="6">
    <location>
        <begin position="39"/>
        <end position="60"/>
    </location>
</feature>
<comment type="subcellular location">
    <subcellularLocation>
        <location evidence="6">Cell membrane</location>
        <topology evidence="6">Multi-pass membrane protein</topology>
    </subcellularLocation>
    <subcellularLocation>
        <location evidence="1">Membrane</location>
        <topology evidence="1">Multi-pass membrane protein</topology>
    </subcellularLocation>
</comment>
<keyword evidence="5" id="KW-0046">Antibiotic resistance</keyword>
<dbReference type="RefSeq" id="WP_157355462.1">
    <property type="nucleotide sequence ID" value="NZ_WRPP01000001.1"/>
</dbReference>
<dbReference type="Proteomes" id="UP000466794">
    <property type="component" value="Unassembled WGS sequence"/>
</dbReference>
<feature type="transmembrane region" description="Helical" evidence="6">
    <location>
        <begin position="120"/>
        <end position="145"/>
    </location>
</feature>
<dbReference type="InterPro" id="IPR013525">
    <property type="entry name" value="ABC2_TM"/>
</dbReference>